<organism evidence="2 3">
    <name type="scientific">Diploscapter pachys</name>
    <dbReference type="NCBI Taxonomy" id="2018661"/>
    <lineage>
        <taxon>Eukaryota</taxon>
        <taxon>Metazoa</taxon>
        <taxon>Ecdysozoa</taxon>
        <taxon>Nematoda</taxon>
        <taxon>Chromadorea</taxon>
        <taxon>Rhabditida</taxon>
        <taxon>Rhabditina</taxon>
        <taxon>Rhabditomorpha</taxon>
        <taxon>Rhabditoidea</taxon>
        <taxon>Rhabditidae</taxon>
        <taxon>Diploscapter</taxon>
    </lineage>
</organism>
<gene>
    <name evidence="2" type="ORF">WR25_06279</name>
</gene>
<feature type="compositionally biased region" description="Basic residues" evidence="1">
    <location>
        <begin position="15"/>
        <end position="26"/>
    </location>
</feature>
<evidence type="ECO:0000313" key="2">
    <source>
        <dbReference type="EMBL" id="PAV93646.1"/>
    </source>
</evidence>
<evidence type="ECO:0000256" key="1">
    <source>
        <dbReference type="SAM" id="MobiDB-lite"/>
    </source>
</evidence>
<dbReference type="AlphaFoldDB" id="A0A2A2M5D6"/>
<proteinExistence type="predicted"/>
<evidence type="ECO:0000313" key="3">
    <source>
        <dbReference type="Proteomes" id="UP000218231"/>
    </source>
</evidence>
<sequence length="78" mass="8370">MTSGTQPPSITRRMFAPKKMRSRHRNGSTAAKAHTRSVVTTIVPVTAMPYAAAIAEDVLNWMISTSTPIISSQLIAGT</sequence>
<keyword evidence="3" id="KW-1185">Reference proteome</keyword>
<comment type="caution">
    <text evidence="2">The sequence shown here is derived from an EMBL/GenBank/DDBJ whole genome shotgun (WGS) entry which is preliminary data.</text>
</comment>
<dbReference type="EMBL" id="LIAE01004840">
    <property type="protein sequence ID" value="PAV93646.1"/>
    <property type="molecule type" value="Genomic_DNA"/>
</dbReference>
<accession>A0A2A2M5D6</accession>
<feature type="region of interest" description="Disordered" evidence="1">
    <location>
        <begin position="1"/>
        <end position="34"/>
    </location>
</feature>
<dbReference type="Proteomes" id="UP000218231">
    <property type="component" value="Unassembled WGS sequence"/>
</dbReference>
<reference evidence="2 3" key="1">
    <citation type="journal article" date="2017" name="Curr. Biol.">
        <title>Genome architecture and evolution of a unichromosomal asexual nematode.</title>
        <authorList>
            <person name="Fradin H."/>
            <person name="Zegar C."/>
            <person name="Gutwein M."/>
            <person name="Lucas J."/>
            <person name="Kovtun M."/>
            <person name="Corcoran D."/>
            <person name="Baugh L.R."/>
            <person name="Kiontke K."/>
            <person name="Gunsalus K."/>
            <person name="Fitch D.H."/>
            <person name="Piano F."/>
        </authorList>
    </citation>
    <scope>NUCLEOTIDE SEQUENCE [LARGE SCALE GENOMIC DNA]</scope>
    <source>
        <strain evidence="2">PF1309</strain>
    </source>
</reference>
<protein>
    <submittedName>
        <fullName evidence="2">Uncharacterized protein</fullName>
    </submittedName>
</protein>
<name>A0A2A2M5D6_9BILA</name>